<evidence type="ECO:0000256" key="1">
    <source>
        <dbReference type="SAM" id="Phobius"/>
    </source>
</evidence>
<dbReference type="PANTHER" id="PTHR23028:SF53">
    <property type="entry name" value="ACYL_TRANSF_3 DOMAIN-CONTAINING PROTEIN"/>
    <property type="match status" value="1"/>
</dbReference>
<keyword evidence="4" id="KW-1185">Reference proteome</keyword>
<dbReference type="eggNOG" id="COG1835">
    <property type="taxonomic scope" value="Bacteria"/>
</dbReference>
<name>J9DJ31_9PROT</name>
<feature type="transmembrane region" description="Helical" evidence="1">
    <location>
        <begin position="168"/>
        <end position="187"/>
    </location>
</feature>
<comment type="caution">
    <text evidence="3">The sequence shown here is derived from an EMBL/GenBank/DDBJ whole genome shotgun (WGS) entry which is preliminary data.</text>
</comment>
<keyword evidence="1" id="KW-1133">Transmembrane helix</keyword>
<dbReference type="Pfam" id="PF01757">
    <property type="entry name" value="Acyl_transf_3"/>
    <property type="match status" value="1"/>
</dbReference>
<evidence type="ECO:0000313" key="4">
    <source>
        <dbReference type="Proteomes" id="UP000004836"/>
    </source>
</evidence>
<feature type="transmembrane region" description="Helical" evidence="1">
    <location>
        <begin position="199"/>
        <end position="217"/>
    </location>
</feature>
<dbReference type="PATRIC" id="fig|1220535.3.peg.488"/>
<dbReference type="PANTHER" id="PTHR23028">
    <property type="entry name" value="ACETYLTRANSFERASE"/>
    <property type="match status" value="1"/>
</dbReference>
<dbReference type="GO" id="GO:0016020">
    <property type="term" value="C:membrane"/>
    <property type="evidence" value="ECO:0007669"/>
    <property type="project" value="TreeGrafter"/>
</dbReference>
<feature type="transmembrane region" description="Helical" evidence="1">
    <location>
        <begin position="139"/>
        <end position="161"/>
    </location>
</feature>
<dbReference type="AlphaFoldDB" id="J9DJ31"/>
<evidence type="ECO:0000313" key="3">
    <source>
        <dbReference type="EMBL" id="EJW22098.1"/>
    </source>
</evidence>
<feature type="transmembrane region" description="Helical" evidence="1">
    <location>
        <begin position="238"/>
        <end position="255"/>
    </location>
</feature>
<keyword evidence="1" id="KW-0472">Membrane</keyword>
<protein>
    <recommendedName>
        <fullName evidence="2">Acyltransferase 3 domain-containing protein</fullName>
    </recommendedName>
</protein>
<dbReference type="EMBL" id="ALYF01000002">
    <property type="protein sequence ID" value="EJW22098.1"/>
    <property type="molecule type" value="Genomic_DNA"/>
</dbReference>
<reference evidence="3 4" key="1">
    <citation type="journal article" date="2012" name="J. Bacteriol.">
        <title>Genome Sequence of Strain IMCC14465, Isolated from the East Sea, Belonging to the PS1 Clade of Alphaproteobacteria.</title>
        <authorList>
            <person name="Yang S.J."/>
            <person name="Kang I."/>
            <person name="Cho J.C."/>
        </authorList>
    </citation>
    <scope>NUCLEOTIDE SEQUENCE [LARGE SCALE GENOMIC DNA]</scope>
    <source>
        <strain evidence="3 4">IMCC14465</strain>
    </source>
</reference>
<feature type="domain" description="Acyltransferase 3" evidence="2">
    <location>
        <begin position="12"/>
        <end position="252"/>
    </location>
</feature>
<dbReference type="OrthoDB" id="9796461at2"/>
<feature type="transmembrane region" description="Helical" evidence="1">
    <location>
        <begin position="37"/>
        <end position="58"/>
    </location>
</feature>
<dbReference type="InterPro" id="IPR002656">
    <property type="entry name" value="Acyl_transf_3_dom"/>
</dbReference>
<dbReference type="InterPro" id="IPR050879">
    <property type="entry name" value="Acyltransferase_3"/>
</dbReference>
<dbReference type="GO" id="GO:0009103">
    <property type="term" value="P:lipopolysaccharide biosynthetic process"/>
    <property type="evidence" value="ECO:0007669"/>
    <property type="project" value="TreeGrafter"/>
</dbReference>
<evidence type="ECO:0000259" key="2">
    <source>
        <dbReference type="Pfam" id="PF01757"/>
    </source>
</evidence>
<gene>
    <name evidence="3" type="ORF">IMCC14465_04920</name>
</gene>
<dbReference type="STRING" id="1220535.IMCC14465_04920"/>
<organism evidence="3 4">
    <name type="scientific">alpha proteobacterium IMCC14465</name>
    <dbReference type="NCBI Taxonomy" id="1220535"/>
    <lineage>
        <taxon>Bacteria</taxon>
        <taxon>Pseudomonadati</taxon>
        <taxon>Pseudomonadota</taxon>
        <taxon>Alphaproteobacteria</taxon>
        <taxon>PS1 clade</taxon>
    </lineage>
</organism>
<proteinExistence type="predicted"/>
<accession>J9DJ31</accession>
<feature type="transmembrane region" description="Helical" evidence="1">
    <location>
        <begin position="79"/>
        <end position="98"/>
    </location>
</feature>
<dbReference type="GO" id="GO:0016747">
    <property type="term" value="F:acyltransferase activity, transferring groups other than amino-acyl groups"/>
    <property type="evidence" value="ECO:0007669"/>
    <property type="project" value="InterPro"/>
</dbReference>
<dbReference type="Proteomes" id="UP000004836">
    <property type="component" value="Unassembled WGS sequence"/>
</dbReference>
<sequence length="277" mass="30995">MSSLPEKLTYRPEIDGLRAFAVLSVVAFHAFPELVSGGFVGVDVFFVISGFLITGHIYENLDKGQFSLAEFFARRIRRIFPALIVVMASALAFGWIALLADEYAQLGKHISSSAAFVVNFVLAGEAGYFDNAAETKPMLHLWSLAVEEQFYIIWPVVLWFAWKRQMNLLAVTAIIAAVSFTLNLHFVELEPAETFFWPIGRFWELLAGSILAWLLLYRSDFLIHSTGRFHKILGSSNLISFVGFLLLACSVLILHDGACFSICLGTHSDIRDINDYT</sequence>
<keyword evidence="1" id="KW-0812">Transmembrane</keyword>